<name>A0A6L9Y3K8_9BURK</name>
<dbReference type="InterPro" id="IPR025500">
    <property type="entry name" value="DUF4390"/>
</dbReference>
<dbReference type="RefSeq" id="WP_163763673.1">
    <property type="nucleotide sequence ID" value="NZ_JAAGYR010000001.1"/>
</dbReference>
<gene>
    <name evidence="1" type="ORF">F9B74_00810</name>
</gene>
<evidence type="ECO:0000313" key="1">
    <source>
        <dbReference type="EMBL" id="NEN74873.1"/>
    </source>
</evidence>
<accession>A0A6L9Y3K8</accession>
<dbReference type="Proteomes" id="UP000477651">
    <property type="component" value="Unassembled WGS sequence"/>
</dbReference>
<dbReference type="Pfam" id="PF14334">
    <property type="entry name" value="DUF4390"/>
    <property type="match status" value="1"/>
</dbReference>
<comment type="caution">
    <text evidence="1">The sequence shown here is derived from an EMBL/GenBank/DDBJ whole genome shotgun (WGS) entry which is preliminary data.</text>
</comment>
<dbReference type="AlphaFoldDB" id="A0A6L9Y3K8"/>
<protein>
    <submittedName>
        <fullName evidence="1">DUF4390 domain-containing protein</fullName>
    </submittedName>
</protein>
<organism evidence="1 2">
    <name type="scientific">Pelistega ratti</name>
    <dbReference type="NCBI Taxonomy" id="2652177"/>
    <lineage>
        <taxon>Bacteria</taxon>
        <taxon>Pseudomonadati</taxon>
        <taxon>Pseudomonadota</taxon>
        <taxon>Betaproteobacteria</taxon>
        <taxon>Burkholderiales</taxon>
        <taxon>Alcaligenaceae</taxon>
        <taxon>Pelistega</taxon>
    </lineage>
</organism>
<dbReference type="EMBL" id="JAAGYR010000001">
    <property type="protein sequence ID" value="NEN74873.1"/>
    <property type="molecule type" value="Genomic_DNA"/>
</dbReference>
<proteinExistence type="predicted"/>
<keyword evidence="2" id="KW-1185">Reference proteome</keyword>
<sequence>MVIALCFSPLSYAETNSQAFFHRVEAKVINPQQLQLGVDIDLQLSNELKSALHKGMPLFFTLDVKLYEPRQFWFNRLIHQDSYTMGLRYNMLLREWRVSSNQREFKAFSLEDAVKYITHLNNWRVLLTQSLQTSQMYEGYIRLRLDTSLLARPFQITAFNSSSAWSFSSSWVNFNFHSLDQKQNK</sequence>
<reference evidence="1 2" key="1">
    <citation type="submission" date="2020-02" db="EMBL/GenBank/DDBJ databases">
        <title>Pelistega sp. NLN82 were isolated from wild rodents of the Hainan Island.</title>
        <authorList>
            <person name="Niu N."/>
            <person name="Zhou J."/>
        </authorList>
    </citation>
    <scope>NUCLEOTIDE SEQUENCE [LARGE SCALE GENOMIC DNA]</scope>
    <source>
        <strain evidence="1 2">NLN82</strain>
    </source>
</reference>
<evidence type="ECO:0000313" key="2">
    <source>
        <dbReference type="Proteomes" id="UP000477651"/>
    </source>
</evidence>